<accession>A0A1D8SHP7</accession>
<evidence type="ECO:0000313" key="2">
    <source>
        <dbReference type="EMBL" id="PNM63577.1"/>
    </source>
</evidence>
<keyword evidence="1" id="KW-0812">Transmembrane</keyword>
<dbReference type="Proteomes" id="UP000053748">
    <property type="component" value="Unassembled WGS sequence"/>
</dbReference>
<keyword evidence="1" id="KW-1133">Transmembrane helix</keyword>
<organism evidence="2 3">
    <name type="scientific">Vibrio mimicus</name>
    <dbReference type="NCBI Taxonomy" id="674"/>
    <lineage>
        <taxon>Bacteria</taxon>
        <taxon>Pseudomonadati</taxon>
        <taxon>Pseudomonadota</taxon>
        <taxon>Gammaproteobacteria</taxon>
        <taxon>Vibrionales</taxon>
        <taxon>Vibrionaceae</taxon>
        <taxon>Vibrio</taxon>
    </lineage>
</organism>
<feature type="transmembrane region" description="Helical" evidence="1">
    <location>
        <begin position="72"/>
        <end position="93"/>
    </location>
</feature>
<name>A0A1D8SHP7_VIBMI</name>
<dbReference type="EMBL" id="LOSJ02000001">
    <property type="protein sequence ID" value="PNM63577.1"/>
    <property type="molecule type" value="Genomic_DNA"/>
</dbReference>
<feature type="transmembrane region" description="Helical" evidence="1">
    <location>
        <begin position="17"/>
        <end position="37"/>
    </location>
</feature>
<keyword evidence="1" id="KW-0472">Membrane</keyword>
<protein>
    <submittedName>
        <fullName evidence="2">Uncharacterized protein</fullName>
    </submittedName>
</protein>
<sequence length="95" mass="11187">MNQQSSNKLQKDRLRKALLWLIILDYILLAFFLAQLSSLTLNSGTIISLLLFVYNIQLFSLCFQNTNHRDSYIIYPTISATLLAFVYFLYFFFMV</sequence>
<evidence type="ECO:0000256" key="1">
    <source>
        <dbReference type="SAM" id="Phobius"/>
    </source>
</evidence>
<comment type="caution">
    <text evidence="2">The sequence shown here is derived from an EMBL/GenBank/DDBJ whole genome shotgun (WGS) entry which is preliminary data.</text>
</comment>
<reference evidence="2" key="1">
    <citation type="submission" date="2017-12" db="EMBL/GenBank/DDBJ databases">
        <title>FDA dAtabase for Regulatory Grade micrObial Sequences (FDA-ARGOS): Supporting development and validation of Infectious Disease Dx tests.</title>
        <authorList>
            <person name="Hoffmann M."/>
            <person name="Allard M."/>
            <person name="Evans P."/>
            <person name="Brown E."/>
            <person name="Tallon L.J."/>
            <person name="Sadzewicz L."/>
            <person name="Sengamalay N."/>
            <person name="Ott S."/>
            <person name="Godinez A."/>
            <person name="Nagaraj S."/>
            <person name="Vavikolanu K."/>
            <person name="Aluvathingal J."/>
            <person name="Nadendla S."/>
            <person name="Hobson J."/>
            <person name="Sichtig H."/>
        </authorList>
    </citation>
    <scope>NUCLEOTIDE SEQUENCE [LARGE SCALE GENOMIC DNA]</scope>
    <source>
        <strain evidence="2">FDAARGOS_113</strain>
    </source>
</reference>
<dbReference type="OrthoDB" id="5824172at2"/>
<dbReference type="AlphaFoldDB" id="A0A1D8SHP7"/>
<gene>
    <name evidence="2" type="ORF">AL544_000930</name>
</gene>
<feature type="transmembrane region" description="Helical" evidence="1">
    <location>
        <begin position="43"/>
        <end position="63"/>
    </location>
</feature>
<evidence type="ECO:0000313" key="3">
    <source>
        <dbReference type="Proteomes" id="UP000053748"/>
    </source>
</evidence>
<keyword evidence="3" id="KW-1185">Reference proteome</keyword>
<dbReference type="RefSeq" id="WP_001076053.1">
    <property type="nucleotide sequence ID" value="NZ_CAWMSS010000002.1"/>
</dbReference>
<proteinExistence type="predicted"/>